<keyword evidence="5" id="KW-0571">Peptide transport</keyword>
<comment type="caution">
    <text evidence="10">The sequence shown here is derived from an EMBL/GenBank/DDBJ whole genome shotgun (WGS) entry which is preliminary data.</text>
</comment>
<comment type="subcellular location">
    <subcellularLocation>
        <location evidence="1">Membrane</location>
        <topology evidence="1">Multi-pass membrane protein</topology>
    </subcellularLocation>
</comment>
<evidence type="ECO:0000256" key="2">
    <source>
        <dbReference type="ARBA" id="ARBA00008807"/>
    </source>
</evidence>
<dbReference type="GO" id="GO:0016020">
    <property type="term" value="C:membrane"/>
    <property type="evidence" value="ECO:0007669"/>
    <property type="project" value="UniProtKB-SubCell"/>
</dbReference>
<sequence length="129" mass="14548">MQYLIARRYPKTVLRYLITPALFGAAGMIPPATLYFLFQWVIVGLVFNLVIRRMFFGWWSRYTYALSGALDIGTAFCTVLIGLGLGLSETNMPDWWGTLVWQNTLDFNSTAVTKEFVDGVTPPIGPATW</sequence>
<dbReference type="OrthoDB" id="9986677at2759"/>
<organism evidence="10 11">
    <name type="scientific">Claviceps pazoutovae</name>
    <dbReference type="NCBI Taxonomy" id="1649127"/>
    <lineage>
        <taxon>Eukaryota</taxon>
        <taxon>Fungi</taxon>
        <taxon>Dikarya</taxon>
        <taxon>Ascomycota</taxon>
        <taxon>Pezizomycotina</taxon>
        <taxon>Sordariomycetes</taxon>
        <taxon>Hypocreomycetidae</taxon>
        <taxon>Hypocreales</taxon>
        <taxon>Clavicipitaceae</taxon>
        <taxon>Claviceps</taxon>
    </lineage>
</organism>
<keyword evidence="3" id="KW-0813">Transport</keyword>
<dbReference type="Pfam" id="PF03169">
    <property type="entry name" value="OPT"/>
    <property type="match status" value="1"/>
</dbReference>
<evidence type="ECO:0000256" key="6">
    <source>
        <dbReference type="ARBA" id="ARBA00022927"/>
    </source>
</evidence>
<evidence type="ECO:0000256" key="9">
    <source>
        <dbReference type="SAM" id="Phobius"/>
    </source>
</evidence>
<evidence type="ECO:0000256" key="5">
    <source>
        <dbReference type="ARBA" id="ARBA00022856"/>
    </source>
</evidence>
<evidence type="ECO:0000256" key="7">
    <source>
        <dbReference type="ARBA" id="ARBA00022989"/>
    </source>
</evidence>
<dbReference type="EMBL" id="SRPO01000636">
    <property type="protein sequence ID" value="KAG5931065.1"/>
    <property type="molecule type" value="Genomic_DNA"/>
</dbReference>
<evidence type="ECO:0000256" key="8">
    <source>
        <dbReference type="ARBA" id="ARBA00023136"/>
    </source>
</evidence>
<protein>
    <submittedName>
        <fullName evidence="10">Uncharacterized protein</fullName>
    </submittedName>
</protein>
<dbReference type="InterPro" id="IPR004813">
    <property type="entry name" value="OPT"/>
</dbReference>
<proteinExistence type="inferred from homology"/>
<keyword evidence="8 9" id="KW-0472">Membrane</keyword>
<feature type="transmembrane region" description="Helical" evidence="9">
    <location>
        <begin position="12"/>
        <end position="29"/>
    </location>
</feature>
<dbReference type="PANTHER" id="PTHR22601">
    <property type="entry name" value="ISP4 LIKE PROTEIN"/>
    <property type="match status" value="1"/>
</dbReference>
<evidence type="ECO:0000256" key="1">
    <source>
        <dbReference type="ARBA" id="ARBA00004141"/>
    </source>
</evidence>
<keyword evidence="6" id="KW-0653">Protein transport</keyword>
<evidence type="ECO:0000313" key="10">
    <source>
        <dbReference type="EMBL" id="KAG5931065.1"/>
    </source>
</evidence>
<feature type="transmembrane region" description="Helical" evidence="9">
    <location>
        <begin position="35"/>
        <end position="51"/>
    </location>
</feature>
<evidence type="ECO:0000256" key="4">
    <source>
        <dbReference type="ARBA" id="ARBA00022692"/>
    </source>
</evidence>
<dbReference type="InterPro" id="IPR004648">
    <property type="entry name" value="Oligpept_transpt"/>
</dbReference>
<keyword evidence="7 9" id="KW-1133">Transmembrane helix</keyword>
<dbReference type="GO" id="GO:0035673">
    <property type="term" value="F:oligopeptide transmembrane transporter activity"/>
    <property type="evidence" value="ECO:0007669"/>
    <property type="project" value="InterPro"/>
</dbReference>
<dbReference type="GO" id="GO:0015031">
    <property type="term" value="P:protein transport"/>
    <property type="evidence" value="ECO:0007669"/>
    <property type="project" value="UniProtKB-KW"/>
</dbReference>
<gene>
    <name evidence="10" type="ORF">E4U60_006517</name>
</gene>
<name>A0A9P7M6R7_9HYPO</name>
<keyword evidence="11" id="KW-1185">Reference proteome</keyword>
<dbReference type="Proteomes" id="UP000706124">
    <property type="component" value="Unassembled WGS sequence"/>
</dbReference>
<comment type="similarity">
    <text evidence="2">Belongs to the oligopeptide OPT transporter family.</text>
</comment>
<accession>A0A9P7M6R7</accession>
<dbReference type="AlphaFoldDB" id="A0A9P7M6R7"/>
<reference evidence="10 11" key="1">
    <citation type="journal article" date="2020" name="bioRxiv">
        <title>Whole genome comparisons of ergot fungi reveals the divergence and evolution of species within the genus Claviceps are the result of varying mechanisms driving genome evolution and host range expansion.</title>
        <authorList>
            <person name="Wyka S.A."/>
            <person name="Mondo S.J."/>
            <person name="Liu M."/>
            <person name="Dettman J."/>
            <person name="Nalam V."/>
            <person name="Broders K.D."/>
        </authorList>
    </citation>
    <scope>NUCLEOTIDE SEQUENCE [LARGE SCALE GENOMIC DNA]</scope>
    <source>
        <strain evidence="10 11">CCC 1485</strain>
    </source>
</reference>
<keyword evidence="4 9" id="KW-0812">Transmembrane</keyword>
<feature type="transmembrane region" description="Helical" evidence="9">
    <location>
        <begin position="63"/>
        <end position="87"/>
    </location>
</feature>
<evidence type="ECO:0000313" key="11">
    <source>
        <dbReference type="Proteomes" id="UP000706124"/>
    </source>
</evidence>
<evidence type="ECO:0000256" key="3">
    <source>
        <dbReference type="ARBA" id="ARBA00022448"/>
    </source>
</evidence>